<gene>
    <name evidence="2" type="ORF">CROQUDRAFT_21719</name>
</gene>
<organism evidence="2 3">
    <name type="scientific">Cronartium quercuum f. sp. fusiforme G11</name>
    <dbReference type="NCBI Taxonomy" id="708437"/>
    <lineage>
        <taxon>Eukaryota</taxon>
        <taxon>Fungi</taxon>
        <taxon>Dikarya</taxon>
        <taxon>Basidiomycota</taxon>
        <taxon>Pucciniomycotina</taxon>
        <taxon>Pucciniomycetes</taxon>
        <taxon>Pucciniales</taxon>
        <taxon>Coleosporiaceae</taxon>
        <taxon>Cronartium</taxon>
    </lineage>
</organism>
<dbReference type="InterPro" id="IPR056924">
    <property type="entry name" value="SH3_Tf2-1"/>
</dbReference>
<evidence type="ECO:0000313" key="3">
    <source>
        <dbReference type="Proteomes" id="UP000886653"/>
    </source>
</evidence>
<dbReference type="EMBL" id="MU167334">
    <property type="protein sequence ID" value="KAG0142904.1"/>
    <property type="molecule type" value="Genomic_DNA"/>
</dbReference>
<evidence type="ECO:0000313" key="2">
    <source>
        <dbReference type="EMBL" id="KAG0142904.1"/>
    </source>
</evidence>
<accession>A0A9P6NB44</accession>
<dbReference type="AlphaFoldDB" id="A0A9P6NB44"/>
<proteinExistence type="predicted"/>
<feature type="domain" description="Tf2-1-like SH3-like" evidence="1">
    <location>
        <begin position="18"/>
        <end position="80"/>
    </location>
</feature>
<comment type="caution">
    <text evidence="2">The sequence shown here is derived from an EMBL/GenBank/DDBJ whole genome shotgun (WGS) entry which is preliminary data.</text>
</comment>
<dbReference type="OrthoDB" id="2506707at2759"/>
<protein>
    <recommendedName>
        <fullName evidence="1">Tf2-1-like SH3-like domain-containing protein</fullName>
    </recommendedName>
</protein>
<feature type="non-terminal residue" evidence="2">
    <location>
        <position position="1"/>
    </location>
</feature>
<keyword evidence="3" id="KW-1185">Reference proteome</keyword>
<reference evidence="2" key="1">
    <citation type="submission" date="2013-11" db="EMBL/GenBank/DDBJ databases">
        <title>Genome sequence of the fusiform rust pathogen reveals effectors for host alternation and coevolution with pine.</title>
        <authorList>
            <consortium name="DOE Joint Genome Institute"/>
            <person name="Smith K."/>
            <person name="Pendleton A."/>
            <person name="Kubisiak T."/>
            <person name="Anderson C."/>
            <person name="Salamov A."/>
            <person name="Aerts A."/>
            <person name="Riley R."/>
            <person name="Clum A."/>
            <person name="Lindquist E."/>
            <person name="Ence D."/>
            <person name="Campbell M."/>
            <person name="Kronenberg Z."/>
            <person name="Feau N."/>
            <person name="Dhillon B."/>
            <person name="Hamelin R."/>
            <person name="Burleigh J."/>
            <person name="Smith J."/>
            <person name="Yandell M."/>
            <person name="Nelson C."/>
            <person name="Grigoriev I."/>
            <person name="Davis J."/>
        </authorList>
    </citation>
    <scope>NUCLEOTIDE SEQUENCE</scope>
    <source>
        <strain evidence="2">G11</strain>
    </source>
</reference>
<dbReference type="Pfam" id="PF24626">
    <property type="entry name" value="SH3_Tf2-1"/>
    <property type="match status" value="1"/>
</dbReference>
<sequence>QTLHHNKRHSDVTVKTDDWVLLDSGDWRGRHSGGVDKLKERYKGPFKVLDTFTHGQSVRVDLPAGDKRRDVFNISELKLFVEPGD</sequence>
<evidence type="ECO:0000259" key="1">
    <source>
        <dbReference type="Pfam" id="PF24626"/>
    </source>
</evidence>
<dbReference type="Proteomes" id="UP000886653">
    <property type="component" value="Unassembled WGS sequence"/>
</dbReference>
<feature type="non-terminal residue" evidence="2">
    <location>
        <position position="85"/>
    </location>
</feature>
<name>A0A9P6NB44_9BASI</name>